<keyword evidence="1" id="KW-1133">Transmembrane helix</keyword>
<sequence>MSKQRLVTLTLPLTIILFILFTKWWIVDVIDGSDCVTCGFPLIYKAPAFHTSLAQQFFILEFLVDFLVYFLIVSTLLLLIDKLWIKIKLSKKPLIIIYTIAILLFGIEASFVTVFETSFSIKRDFDIEVKQTGFKFYFSEEERNI</sequence>
<dbReference type="AlphaFoldDB" id="A0A9X1KRY6"/>
<dbReference type="Proteomes" id="UP001139366">
    <property type="component" value="Unassembled WGS sequence"/>
</dbReference>
<feature type="transmembrane region" description="Helical" evidence="1">
    <location>
        <begin position="93"/>
        <end position="115"/>
    </location>
</feature>
<evidence type="ECO:0000313" key="3">
    <source>
        <dbReference type="Proteomes" id="UP001139366"/>
    </source>
</evidence>
<organism evidence="2 3">
    <name type="scientific">Flavobacterium potami</name>
    <dbReference type="NCBI Taxonomy" id="2872310"/>
    <lineage>
        <taxon>Bacteria</taxon>
        <taxon>Pseudomonadati</taxon>
        <taxon>Bacteroidota</taxon>
        <taxon>Flavobacteriia</taxon>
        <taxon>Flavobacteriales</taxon>
        <taxon>Flavobacteriaceae</taxon>
        <taxon>Flavobacterium</taxon>
    </lineage>
</organism>
<accession>A0A9X1KRY6</accession>
<keyword evidence="1" id="KW-0812">Transmembrane</keyword>
<feature type="transmembrane region" description="Helical" evidence="1">
    <location>
        <begin position="57"/>
        <end position="81"/>
    </location>
</feature>
<protein>
    <submittedName>
        <fullName evidence="2">Uncharacterized protein</fullName>
    </submittedName>
</protein>
<proteinExistence type="predicted"/>
<keyword evidence="3" id="KW-1185">Reference proteome</keyword>
<dbReference type="EMBL" id="JAINUY010000007">
    <property type="protein sequence ID" value="MBZ4036924.1"/>
    <property type="molecule type" value="Genomic_DNA"/>
</dbReference>
<keyword evidence="1" id="KW-0472">Membrane</keyword>
<evidence type="ECO:0000256" key="1">
    <source>
        <dbReference type="SAM" id="Phobius"/>
    </source>
</evidence>
<dbReference type="RefSeq" id="WP_223709606.1">
    <property type="nucleotide sequence ID" value="NZ_JAINUY010000007.1"/>
</dbReference>
<reference evidence="2 3" key="1">
    <citation type="journal article" date="2023" name="Antonie Van Leeuwenhoek">
        <title>Flavobacterium potami sp. nov., a multi-metal resistance genes harbouring bacterium isolated from shallow river silt.</title>
        <authorList>
            <person name="Li S."/>
            <person name="Mao S."/>
            <person name="Mu W."/>
            <person name="Guo B."/>
            <person name="Li C."/>
            <person name="Zhu Q."/>
            <person name="Hou X."/>
            <person name="Zhao Y."/>
            <person name="Wei S."/>
            <person name="Liu H."/>
            <person name="Liu A."/>
        </authorList>
    </citation>
    <scope>NUCLEOTIDE SEQUENCE [LARGE SCALE GENOMIC DNA]</scope>
    <source>
        <strain evidence="2 3">17A</strain>
    </source>
</reference>
<evidence type="ECO:0000313" key="2">
    <source>
        <dbReference type="EMBL" id="MBZ4036924.1"/>
    </source>
</evidence>
<name>A0A9X1KRY6_9FLAO</name>
<comment type="caution">
    <text evidence="2">The sequence shown here is derived from an EMBL/GenBank/DDBJ whole genome shotgun (WGS) entry which is preliminary data.</text>
</comment>
<feature type="transmembrane region" description="Helical" evidence="1">
    <location>
        <begin position="7"/>
        <end position="26"/>
    </location>
</feature>
<gene>
    <name evidence="2" type="ORF">K6T82_19300</name>
</gene>